<sequence length="666" mass="73954">MVMRTPILSTLAEVLWAKKSYTPCALVEIVLSTEVNGIDRSDDDRRPLIRGLVHVCGVTSAGKMSVVLRKKESELKGRSARFHKVPAQLLLSIHPDPSLLQQFVPMETQDVAIQSVPKMSQHEVNTETIDFACAGMNHTEGGWPKDVSLTEDDQKIRYKKKIEKDDYYIHAMLQLGAKIEHCIRQNNAIDIYEMYFENEESPMVEEPEPIKTVNVIRDPHAGQRMVTSLSFAPEGGHKIAASYSSSKFMGLKEGIPKESYVWDISVSNGQVAWWDVRQGSRPVESTGLEVSHTQMVTALTWMAHKTRTELFSVSTDGQVLWWDTRKLSQPTDSLVLDPLREDPPNHGRALSATCLEYEATMPTKLMVATEQGQVVACNRRARSPPDRISMIYNAHIAPIYSIQRNPFFLKNFMTVGDWTIKLWAEDFKESPVLWTKPASSQMRSGCWSASRSSVLFTARLDGALDAWDFLTSWSKPASTCQVVDEGLEVVVMHEGGRLLASGSQLGTVSLLHVPPRLVQPSDRHEKAAFTAILERETRRERVLEARHKEQRLRDRVKIGAGRGGGGALGGPGVDVEEDAEPSVDPIKEAEEEYFRQVAELQAQIEQEDAAAASVAVEVTHPPEDAGSNPPAGEASNSMQAESDEGLTTHTDVEEPKSYSSNGSAER</sequence>
<dbReference type="InterPro" id="IPR050687">
    <property type="entry name" value="Dynein_IC"/>
</dbReference>
<feature type="region of interest" description="Disordered" evidence="12">
    <location>
        <begin position="558"/>
        <end position="579"/>
    </location>
</feature>
<accession>A0A8J5JY66</accession>
<dbReference type="InterPro" id="IPR015943">
    <property type="entry name" value="WD40/YVTN_repeat-like_dom_sf"/>
</dbReference>
<dbReference type="GO" id="GO:0036157">
    <property type="term" value="C:outer dynein arm"/>
    <property type="evidence" value="ECO:0007669"/>
    <property type="project" value="TreeGrafter"/>
</dbReference>
<dbReference type="Proteomes" id="UP000747542">
    <property type="component" value="Unassembled WGS sequence"/>
</dbReference>
<evidence type="ECO:0000256" key="10">
    <source>
        <dbReference type="ARBA" id="ARBA00023212"/>
    </source>
</evidence>
<dbReference type="GO" id="GO:0045504">
    <property type="term" value="F:dynein heavy chain binding"/>
    <property type="evidence" value="ECO:0007669"/>
    <property type="project" value="TreeGrafter"/>
</dbReference>
<evidence type="ECO:0000256" key="4">
    <source>
        <dbReference type="ARBA" id="ARBA00022574"/>
    </source>
</evidence>
<evidence type="ECO:0000256" key="5">
    <source>
        <dbReference type="ARBA" id="ARBA00022701"/>
    </source>
</evidence>
<evidence type="ECO:0000256" key="9">
    <source>
        <dbReference type="ARBA" id="ARBA00023175"/>
    </source>
</evidence>
<dbReference type="SUPFAM" id="SSF50978">
    <property type="entry name" value="WD40 repeat-like"/>
    <property type="match status" value="1"/>
</dbReference>
<dbReference type="EMBL" id="JAHLQT010028947">
    <property type="protein sequence ID" value="KAG7161559.1"/>
    <property type="molecule type" value="Genomic_DNA"/>
</dbReference>
<keyword evidence="3" id="KW-0963">Cytoplasm</keyword>
<keyword evidence="5" id="KW-0493">Microtubule</keyword>
<organism evidence="13 14">
    <name type="scientific">Homarus americanus</name>
    <name type="common">American lobster</name>
    <dbReference type="NCBI Taxonomy" id="6706"/>
    <lineage>
        <taxon>Eukaryota</taxon>
        <taxon>Metazoa</taxon>
        <taxon>Ecdysozoa</taxon>
        <taxon>Arthropoda</taxon>
        <taxon>Crustacea</taxon>
        <taxon>Multicrustacea</taxon>
        <taxon>Malacostraca</taxon>
        <taxon>Eumalacostraca</taxon>
        <taxon>Eucarida</taxon>
        <taxon>Decapoda</taxon>
        <taxon>Pleocyemata</taxon>
        <taxon>Astacidea</taxon>
        <taxon>Nephropoidea</taxon>
        <taxon>Nephropidae</taxon>
        <taxon>Homarus</taxon>
    </lineage>
</organism>
<dbReference type="GO" id="GO:0003341">
    <property type="term" value="P:cilium movement"/>
    <property type="evidence" value="ECO:0007669"/>
    <property type="project" value="TreeGrafter"/>
</dbReference>
<keyword evidence="9" id="KW-0505">Motor protein</keyword>
<dbReference type="GO" id="GO:0005874">
    <property type="term" value="C:microtubule"/>
    <property type="evidence" value="ECO:0007669"/>
    <property type="project" value="UniProtKB-KW"/>
</dbReference>
<name>A0A8J5JY66_HOMAM</name>
<protein>
    <submittedName>
        <fullName evidence="13">Dynein intermediate chain 3, ciliary-like</fullName>
    </submittedName>
</protein>
<comment type="similarity">
    <text evidence="2">Belongs to the dynein intermediate chain family.</text>
</comment>
<feature type="compositionally biased region" description="Polar residues" evidence="12">
    <location>
        <begin position="657"/>
        <end position="666"/>
    </location>
</feature>
<evidence type="ECO:0000256" key="7">
    <source>
        <dbReference type="ARBA" id="ARBA00023017"/>
    </source>
</evidence>
<comment type="caution">
    <text evidence="13">The sequence shown here is derived from an EMBL/GenBank/DDBJ whole genome shotgun (WGS) entry which is preliminary data.</text>
</comment>
<evidence type="ECO:0000256" key="3">
    <source>
        <dbReference type="ARBA" id="ARBA00022490"/>
    </source>
</evidence>
<keyword evidence="7" id="KW-0243">Dynein</keyword>
<keyword evidence="14" id="KW-1185">Reference proteome</keyword>
<evidence type="ECO:0000256" key="1">
    <source>
        <dbReference type="ARBA" id="ARBA00004430"/>
    </source>
</evidence>
<dbReference type="GO" id="GO:0045503">
    <property type="term" value="F:dynein light chain binding"/>
    <property type="evidence" value="ECO:0007669"/>
    <property type="project" value="TreeGrafter"/>
</dbReference>
<dbReference type="SMART" id="SM00320">
    <property type="entry name" value="WD40"/>
    <property type="match status" value="3"/>
</dbReference>
<evidence type="ECO:0000256" key="8">
    <source>
        <dbReference type="ARBA" id="ARBA00023069"/>
    </source>
</evidence>
<feature type="region of interest" description="Disordered" evidence="12">
    <location>
        <begin position="605"/>
        <end position="666"/>
    </location>
</feature>
<keyword evidence="10" id="KW-0206">Cytoskeleton</keyword>
<evidence type="ECO:0000256" key="11">
    <source>
        <dbReference type="ARBA" id="ARBA00023273"/>
    </source>
</evidence>
<keyword evidence="11" id="KW-0966">Cell projection</keyword>
<dbReference type="Gene3D" id="2.130.10.10">
    <property type="entry name" value="YVTN repeat-like/Quinoprotein amine dehydrogenase"/>
    <property type="match status" value="2"/>
</dbReference>
<evidence type="ECO:0000256" key="2">
    <source>
        <dbReference type="ARBA" id="ARBA00011059"/>
    </source>
</evidence>
<dbReference type="PANTHER" id="PTHR12442">
    <property type="entry name" value="DYNEIN INTERMEDIATE CHAIN"/>
    <property type="match status" value="1"/>
</dbReference>
<proteinExistence type="inferred from homology"/>
<keyword evidence="4" id="KW-0853">WD repeat</keyword>
<feature type="compositionally biased region" description="Polar residues" evidence="12">
    <location>
        <begin position="634"/>
        <end position="649"/>
    </location>
</feature>
<reference evidence="13" key="1">
    <citation type="journal article" date="2021" name="Sci. Adv.">
        <title>The American lobster genome reveals insights on longevity, neural, and immune adaptations.</title>
        <authorList>
            <person name="Polinski J.M."/>
            <person name="Zimin A.V."/>
            <person name="Clark K.F."/>
            <person name="Kohn A.B."/>
            <person name="Sadowski N."/>
            <person name="Timp W."/>
            <person name="Ptitsyn A."/>
            <person name="Khanna P."/>
            <person name="Romanova D.Y."/>
            <person name="Williams P."/>
            <person name="Greenwood S.J."/>
            <person name="Moroz L.L."/>
            <person name="Walt D.R."/>
            <person name="Bodnar A.G."/>
        </authorList>
    </citation>
    <scope>NUCLEOTIDE SEQUENCE</scope>
    <source>
        <strain evidence="13">GMGI-L3</strain>
    </source>
</reference>
<dbReference type="InterPro" id="IPR036322">
    <property type="entry name" value="WD40_repeat_dom_sf"/>
</dbReference>
<evidence type="ECO:0000256" key="6">
    <source>
        <dbReference type="ARBA" id="ARBA00022737"/>
    </source>
</evidence>
<evidence type="ECO:0000313" key="13">
    <source>
        <dbReference type="EMBL" id="KAG7161559.1"/>
    </source>
</evidence>
<gene>
    <name evidence="13" type="primary">Dnai3-L</name>
    <name evidence="13" type="ORF">Hamer_G014119</name>
</gene>
<dbReference type="InterPro" id="IPR001680">
    <property type="entry name" value="WD40_rpt"/>
</dbReference>
<feature type="compositionally biased region" description="Low complexity" evidence="12">
    <location>
        <begin position="605"/>
        <end position="618"/>
    </location>
</feature>
<dbReference type="AlphaFoldDB" id="A0A8J5JY66"/>
<feature type="compositionally biased region" description="Gly residues" evidence="12">
    <location>
        <begin position="560"/>
        <end position="572"/>
    </location>
</feature>
<keyword evidence="6" id="KW-0677">Repeat</keyword>
<dbReference type="PANTHER" id="PTHR12442:SF7">
    <property type="entry name" value="DYNEIN AXONEMAL INTERMEDIATE CHAIN 2"/>
    <property type="match status" value="1"/>
</dbReference>
<dbReference type="GO" id="GO:0036158">
    <property type="term" value="P:outer dynein arm assembly"/>
    <property type="evidence" value="ECO:0007669"/>
    <property type="project" value="TreeGrafter"/>
</dbReference>
<evidence type="ECO:0000313" key="14">
    <source>
        <dbReference type="Proteomes" id="UP000747542"/>
    </source>
</evidence>
<keyword evidence="8" id="KW-0969">Cilium</keyword>
<comment type="subcellular location">
    <subcellularLocation>
        <location evidence="1">Cytoplasm</location>
        <location evidence="1">Cytoskeleton</location>
        <location evidence="1">Cilium axoneme</location>
    </subcellularLocation>
</comment>
<evidence type="ECO:0000256" key="12">
    <source>
        <dbReference type="SAM" id="MobiDB-lite"/>
    </source>
</evidence>